<feature type="signal peptide" evidence="2">
    <location>
        <begin position="1"/>
        <end position="21"/>
    </location>
</feature>
<dbReference type="InParanoid" id="A0A2H3DPQ2"/>
<feature type="non-terminal residue" evidence="3">
    <location>
        <position position="1"/>
    </location>
</feature>
<accession>A0A2H3DPQ2</accession>
<dbReference type="Proteomes" id="UP000217790">
    <property type="component" value="Unassembled WGS sequence"/>
</dbReference>
<protein>
    <submittedName>
        <fullName evidence="3">Uncharacterized protein</fullName>
    </submittedName>
</protein>
<organism evidence="3 4">
    <name type="scientific">Armillaria gallica</name>
    <name type="common">Bulbous honey fungus</name>
    <name type="synonym">Armillaria bulbosa</name>
    <dbReference type="NCBI Taxonomy" id="47427"/>
    <lineage>
        <taxon>Eukaryota</taxon>
        <taxon>Fungi</taxon>
        <taxon>Dikarya</taxon>
        <taxon>Basidiomycota</taxon>
        <taxon>Agaricomycotina</taxon>
        <taxon>Agaricomycetes</taxon>
        <taxon>Agaricomycetidae</taxon>
        <taxon>Agaricales</taxon>
        <taxon>Marasmiineae</taxon>
        <taxon>Physalacriaceae</taxon>
        <taxon>Armillaria</taxon>
    </lineage>
</organism>
<gene>
    <name evidence="3" type="ORF">ARMGADRAFT_1062917</name>
</gene>
<feature type="region of interest" description="Disordered" evidence="1">
    <location>
        <begin position="175"/>
        <end position="249"/>
    </location>
</feature>
<feature type="compositionally biased region" description="Polar residues" evidence="1">
    <location>
        <begin position="187"/>
        <end position="196"/>
    </location>
</feature>
<reference evidence="4" key="1">
    <citation type="journal article" date="2017" name="Nat. Ecol. Evol.">
        <title>Genome expansion and lineage-specific genetic innovations in the forest pathogenic fungi Armillaria.</title>
        <authorList>
            <person name="Sipos G."/>
            <person name="Prasanna A.N."/>
            <person name="Walter M.C."/>
            <person name="O'Connor E."/>
            <person name="Balint B."/>
            <person name="Krizsan K."/>
            <person name="Kiss B."/>
            <person name="Hess J."/>
            <person name="Varga T."/>
            <person name="Slot J."/>
            <person name="Riley R."/>
            <person name="Boka B."/>
            <person name="Rigling D."/>
            <person name="Barry K."/>
            <person name="Lee J."/>
            <person name="Mihaltcheva S."/>
            <person name="LaButti K."/>
            <person name="Lipzen A."/>
            <person name="Waldron R."/>
            <person name="Moloney N.M."/>
            <person name="Sperisen C."/>
            <person name="Kredics L."/>
            <person name="Vagvoelgyi C."/>
            <person name="Patrignani A."/>
            <person name="Fitzpatrick D."/>
            <person name="Nagy I."/>
            <person name="Doyle S."/>
            <person name="Anderson J.B."/>
            <person name="Grigoriev I.V."/>
            <person name="Gueldener U."/>
            <person name="Muensterkoetter M."/>
            <person name="Nagy L.G."/>
        </authorList>
    </citation>
    <scope>NUCLEOTIDE SEQUENCE [LARGE SCALE GENOMIC DNA]</scope>
    <source>
        <strain evidence="4">Ar21-2</strain>
    </source>
</reference>
<evidence type="ECO:0000256" key="1">
    <source>
        <dbReference type="SAM" id="MobiDB-lite"/>
    </source>
</evidence>
<proteinExistence type="predicted"/>
<dbReference type="EMBL" id="KZ293656">
    <property type="protein sequence ID" value="PBK93452.1"/>
    <property type="molecule type" value="Genomic_DNA"/>
</dbReference>
<feature type="compositionally biased region" description="Low complexity" evidence="1">
    <location>
        <begin position="214"/>
        <end position="237"/>
    </location>
</feature>
<feature type="chain" id="PRO_5013850397" evidence="2">
    <location>
        <begin position="22"/>
        <end position="249"/>
    </location>
</feature>
<sequence length="249" mass="27882">MLSKSSFFAISLLIFSSPSLAVYRGLFSQKRMQDDCSVQQLDFSSTKREETDRLRAKWVQAHLAHKVPRVKKARQVKTPPFFDAYLRKKTRYPVNDGREFRMILTTQLFRRFTSVFCRETTELREVTAERKSAVVEPIWLRTARNLTIMAYGDFKLRTPVWSSLYDGEDEVVRIIDSSDPDYPPKLSTETTGSESGVGQPMKATGGKSTETTGVTPTAPAKSVATKATATATKPLVKSTKAAATRPTKA</sequence>
<name>A0A2H3DPQ2_ARMGA</name>
<keyword evidence="4" id="KW-1185">Reference proteome</keyword>
<evidence type="ECO:0000313" key="4">
    <source>
        <dbReference type="Proteomes" id="UP000217790"/>
    </source>
</evidence>
<evidence type="ECO:0000256" key="2">
    <source>
        <dbReference type="SAM" id="SignalP"/>
    </source>
</evidence>
<dbReference type="AlphaFoldDB" id="A0A2H3DPQ2"/>
<keyword evidence="2" id="KW-0732">Signal</keyword>
<evidence type="ECO:0000313" key="3">
    <source>
        <dbReference type="EMBL" id="PBK93452.1"/>
    </source>
</evidence>